<evidence type="ECO:0000259" key="14">
    <source>
        <dbReference type="PROSITE" id="PS50035"/>
    </source>
</evidence>
<feature type="active site" evidence="12">
    <location>
        <position position="408"/>
    </location>
</feature>
<keyword evidence="6" id="KW-0677">Repeat</keyword>
<feature type="active site" evidence="12">
    <location>
        <position position="415"/>
    </location>
</feature>
<keyword evidence="11 12" id="KW-1208">Phospholipid metabolism</keyword>
<dbReference type="PANTHER" id="PTHR21248:SF22">
    <property type="entry name" value="PHOSPHOLIPASE D"/>
    <property type="match status" value="1"/>
</dbReference>
<comment type="catalytic activity">
    <reaction evidence="12">
        <text>2 a 1,2-diacyl-sn-glycero-3-phospho-(1'-sn-glycerol) = a cardiolipin + glycerol</text>
        <dbReference type="Rhea" id="RHEA:31451"/>
        <dbReference type="ChEBI" id="CHEBI:17754"/>
        <dbReference type="ChEBI" id="CHEBI:62237"/>
        <dbReference type="ChEBI" id="CHEBI:64716"/>
    </reaction>
</comment>
<evidence type="ECO:0000256" key="4">
    <source>
        <dbReference type="ARBA" id="ARBA00022679"/>
    </source>
</evidence>
<dbReference type="SMART" id="SM00155">
    <property type="entry name" value="PLDc"/>
    <property type="match status" value="2"/>
</dbReference>
<keyword evidence="5 12" id="KW-0812">Transmembrane</keyword>
<dbReference type="InterPro" id="IPR025202">
    <property type="entry name" value="PLD-like_dom"/>
</dbReference>
<accession>A0A9D2DEX3</accession>
<evidence type="ECO:0000256" key="13">
    <source>
        <dbReference type="NCBIfam" id="TIGR04265"/>
    </source>
</evidence>
<feature type="active site" evidence="12">
    <location>
        <position position="234"/>
    </location>
</feature>
<dbReference type="GO" id="GO:0005886">
    <property type="term" value="C:plasma membrane"/>
    <property type="evidence" value="ECO:0007669"/>
    <property type="project" value="UniProtKB-SubCell"/>
</dbReference>
<evidence type="ECO:0000256" key="11">
    <source>
        <dbReference type="ARBA" id="ARBA00023264"/>
    </source>
</evidence>
<dbReference type="AlphaFoldDB" id="A0A9D2DEX3"/>
<dbReference type="InterPro" id="IPR027379">
    <property type="entry name" value="CLS_N"/>
</dbReference>
<evidence type="ECO:0000256" key="1">
    <source>
        <dbReference type="ARBA" id="ARBA00004651"/>
    </source>
</evidence>
<feature type="domain" description="PLD phosphodiesterase" evidence="14">
    <location>
        <begin position="403"/>
        <end position="430"/>
    </location>
</feature>
<dbReference type="InterPro" id="IPR001736">
    <property type="entry name" value="PLipase_D/transphosphatidylase"/>
</dbReference>
<feature type="transmembrane region" description="Helical" evidence="12">
    <location>
        <begin position="12"/>
        <end position="34"/>
    </location>
</feature>
<dbReference type="EC" id="2.7.8.-" evidence="12 13"/>
<feature type="transmembrane region" description="Helical" evidence="12">
    <location>
        <begin position="46"/>
        <end position="64"/>
    </location>
</feature>
<comment type="similarity">
    <text evidence="12">Belongs to the phospholipase D family. Cardiolipin synthase subfamily.</text>
</comment>
<keyword evidence="3 12" id="KW-0444">Lipid biosynthesis</keyword>
<dbReference type="HAMAP" id="MF_01916">
    <property type="entry name" value="Cardiolipin_synth_Cls"/>
    <property type="match status" value="1"/>
</dbReference>
<dbReference type="GO" id="GO:0008808">
    <property type="term" value="F:cardiolipin synthase activity"/>
    <property type="evidence" value="ECO:0007669"/>
    <property type="project" value="UniProtKB-UniRule"/>
</dbReference>
<evidence type="ECO:0000256" key="9">
    <source>
        <dbReference type="ARBA" id="ARBA00023136"/>
    </source>
</evidence>
<feature type="transmembrane region" description="Helical" evidence="12">
    <location>
        <begin position="208"/>
        <end position="224"/>
    </location>
</feature>
<feature type="active site" evidence="12">
    <location>
        <position position="410"/>
    </location>
</feature>
<dbReference type="SUPFAM" id="SSF56024">
    <property type="entry name" value="Phospholipase D/nuclease"/>
    <property type="match status" value="2"/>
</dbReference>
<keyword evidence="10 12" id="KW-0594">Phospholipid biosynthesis</keyword>
<feature type="domain" description="PLD phosphodiesterase" evidence="14">
    <location>
        <begin position="227"/>
        <end position="254"/>
    </location>
</feature>
<dbReference type="InterPro" id="IPR022924">
    <property type="entry name" value="Cardiolipin_synthase"/>
</dbReference>
<keyword evidence="7 12" id="KW-1133">Transmembrane helix</keyword>
<reference evidence="15" key="1">
    <citation type="journal article" date="2021" name="PeerJ">
        <title>Extensive microbial diversity within the chicken gut microbiome revealed by metagenomics and culture.</title>
        <authorList>
            <person name="Gilroy R."/>
            <person name="Ravi A."/>
            <person name="Getino M."/>
            <person name="Pursley I."/>
            <person name="Horton D.L."/>
            <person name="Alikhan N.F."/>
            <person name="Baker D."/>
            <person name="Gharbi K."/>
            <person name="Hall N."/>
            <person name="Watson M."/>
            <person name="Adriaenssens E.M."/>
            <person name="Foster-Nyarko E."/>
            <person name="Jarju S."/>
            <person name="Secka A."/>
            <person name="Antonio M."/>
            <person name="Oren A."/>
            <person name="Chaudhuri R.R."/>
            <person name="La Ragione R."/>
            <person name="Hildebrand F."/>
            <person name="Pallen M.J."/>
        </authorList>
    </citation>
    <scope>NUCLEOTIDE SEQUENCE</scope>
    <source>
        <strain evidence="15">ChiHjej11B10-19426</strain>
    </source>
</reference>
<evidence type="ECO:0000256" key="7">
    <source>
        <dbReference type="ARBA" id="ARBA00022989"/>
    </source>
</evidence>
<keyword evidence="8 12" id="KW-0443">Lipid metabolism</keyword>
<feature type="active site" evidence="12">
    <location>
        <position position="239"/>
    </location>
</feature>
<evidence type="ECO:0000256" key="10">
    <source>
        <dbReference type="ARBA" id="ARBA00023209"/>
    </source>
</evidence>
<reference evidence="15" key="2">
    <citation type="submission" date="2021-04" db="EMBL/GenBank/DDBJ databases">
        <authorList>
            <person name="Gilroy R."/>
        </authorList>
    </citation>
    <scope>NUCLEOTIDE SEQUENCE</scope>
    <source>
        <strain evidence="15">ChiHjej11B10-19426</strain>
    </source>
</reference>
<evidence type="ECO:0000256" key="8">
    <source>
        <dbReference type="ARBA" id="ARBA00023098"/>
    </source>
</evidence>
<dbReference type="Proteomes" id="UP000824014">
    <property type="component" value="Unassembled WGS sequence"/>
</dbReference>
<dbReference type="EMBL" id="DXCC01000028">
    <property type="protein sequence ID" value="HIZ15738.1"/>
    <property type="molecule type" value="Genomic_DNA"/>
</dbReference>
<dbReference type="CDD" id="cd09110">
    <property type="entry name" value="PLDc_CLS_1"/>
    <property type="match status" value="1"/>
</dbReference>
<dbReference type="PROSITE" id="PS50035">
    <property type="entry name" value="PLD"/>
    <property type="match status" value="2"/>
</dbReference>
<dbReference type="NCBIfam" id="TIGR04265">
    <property type="entry name" value="bac_cardiolipin"/>
    <property type="match status" value="1"/>
</dbReference>
<evidence type="ECO:0000256" key="6">
    <source>
        <dbReference type="ARBA" id="ARBA00022737"/>
    </source>
</evidence>
<name>A0A9D2DEX3_9BACT</name>
<feature type="active site" evidence="12">
    <location>
        <position position="232"/>
    </location>
</feature>
<sequence length="490" mass="56216">MYGTWFAIISLANVKSVIAILYVLIVLATVVVIVNDRRDPVKALSWILVVTMLPVAGLIFYVVFGRNYRKEKIFNRKEIDDFKQIDRLCRVQLRDLVDPEIQHIEPIEANKDIITLLLNNNRALLTVRNEVKILAGGQEKFDALFEAIRGATSSIHLEYYIIEEDHIGRELIALLEQKAAEGVEVRLIYDDVGSWSLKRRDVRRLRRNGIRVYGFMPVVFPWLTSKLNNRNHRKIAVIDGRIGFTGGINVADRYIQGTSFGRWRDLHLRIEGDAVNMLQAIFMTDWYFVSGKERLSDEKYFPKSRVQRRSPMQIASSGPDSDWASIMQAFFAAISRARRSIYISTPYFLPNQAVLTALKVAALSGIDVRIILPSRSDSKIVYWATRSYIGEMLDAGIKVYFYCKGFNHTKLLIVDDNFCSVGSANMDIRSFEDNFEVSAIMYDPRITAELRKLFLTDIEDSERITRGRWLDRPTIHAVYESVARLASPLL</sequence>
<keyword evidence="2 12" id="KW-1003">Cell membrane</keyword>
<dbReference type="InterPro" id="IPR030874">
    <property type="entry name" value="Cardiolipin_synth_Firmi"/>
</dbReference>
<keyword evidence="9 12" id="KW-0472">Membrane</keyword>
<dbReference type="Pfam" id="PF13091">
    <property type="entry name" value="PLDc_2"/>
    <property type="match status" value="2"/>
</dbReference>
<comment type="subcellular location">
    <subcellularLocation>
        <location evidence="1 12">Cell membrane</location>
        <topology evidence="1 12">Multi-pass membrane protein</topology>
    </subcellularLocation>
</comment>
<protein>
    <recommendedName>
        <fullName evidence="12 13">Cardiolipin synthase</fullName>
        <shortName evidence="12">CL synthase</shortName>
        <ecNumber evidence="12 13">2.7.8.-</ecNumber>
    </recommendedName>
</protein>
<proteinExistence type="inferred from homology"/>
<dbReference type="Pfam" id="PF13396">
    <property type="entry name" value="PLDc_N"/>
    <property type="match status" value="1"/>
</dbReference>
<evidence type="ECO:0000256" key="5">
    <source>
        <dbReference type="ARBA" id="ARBA00022692"/>
    </source>
</evidence>
<evidence type="ECO:0000313" key="15">
    <source>
        <dbReference type="EMBL" id="HIZ15738.1"/>
    </source>
</evidence>
<organism evidence="15 16">
    <name type="scientific">Candidatus Tidjanibacter faecipullorum</name>
    <dbReference type="NCBI Taxonomy" id="2838766"/>
    <lineage>
        <taxon>Bacteria</taxon>
        <taxon>Pseudomonadati</taxon>
        <taxon>Bacteroidota</taxon>
        <taxon>Bacteroidia</taxon>
        <taxon>Bacteroidales</taxon>
        <taxon>Rikenellaceae</taxon>
        <taxon>Tidjanibacter</taxon>
    </lineage>
</organism>
<dbReference type="PANTHER" id="PTHR21248">
    <property type="entry name" value="CARDIOLIPIN SYNTHASE"/>
    <property type="match status" value="1"/>
</dbReference>
<comment type="function">
    <text evidence="12">Catalyzes the reversible phosphatidyl group transfer from one phosphatidylglycerol molecule to another to form cardiolipin (CL) (diphosphatidylglycerol) and glycerol.</text>
</comment>
<keyword evidence="4 12" id="KW-0808">Transferase</keyword>
<gene>
    <name evidence="15" type="primary">cls</name>
    <name evidence="15" type="ORF">H9816_07520</name>
</gene>
<evidence type="ECO:0000256" key="3">
    <source>
        <dbReference type="ARBA" id="ARBA00022516"/>
    </source>
</evidence>
<dbReference type="Gene3D" id="3.30.870.10">
    <property type="entry name" value="Endonuclease Chain A"/>
    <property type="match status" value="2"/>
</dbReference>
<evidence type="ECO:0000313" key="16">
    <source>
        <dbReference type="Proteomes" id="UP000824014"/>
    </source>
</evidence>
<comment type="caution">
    <text evidence="15">The sequence shown here is derived from an EMBL/GenBank/DDBJ whole genome shotgun (WGS) entry which is preliminary data.</text>
</comment>
<evidence type="ECO:0000256" key="2">
    <source>
        <dbReference type="ARBA" id="ARBA00022475"/>
    </source>
</evidence>
<evidence type="ECO:0000256" key="12">
    <source>
        <dbReference type="HAMAP-Rule" id="MF_01916"/>
    </source>
</evidence>
<dbReference type="GO" id="GO:0032049">
    <property type="term" value="P:cardiolipin biosynthetic process"/>
    <property type="evidence" value="ECO:0007669"/>
    <property type="project" value="UniProtKB-UniRule"/>
</dbReference>
<dbReference type="CDD" id="cd09112">
    <property type="entry name" value="PLDc_CLS_2"/>
    <property type="match status" value="1"/>
</dbReference>